<name>A0A095SRE9_9FLAO</name>
<evidence type="ECO:0000313" key="1">
    <source>
        <dbReference type="EMBL" id="KGD66939.1"/>
    </source>
</evidence>
<keyword evidence="2" id="KW-1185">Reference proteome</keyword>
<dbReference type="OrthoDB" id="771639at2"/>
<evidence type="ECO:0000313" key="2">
    <source>
        <dbReference type="Proteomes" id="UP000029554"/>
    </source>
</evidence>
<protein>
    <recommendedName>
        <fullName evidence="3">ParB/Sulfiredoxin domain-containing protein</fullName>
    </recommendedName>
</protein>
<dbReference type="eggNOG" id="ENOG5032S6R">
    <property type="taxonomic scope" value="Bacteria"/>
</dbReference>
<dbReference type="RefSeq" id="WP_035128973.1">
    <property type="nucleotide sequence ID" value="NZ_JRHH01000006.1"/>
</dbReference>
<evidence type="ECO:0008006" key="3">
    <source>
        <dbReference type="Google" id="ProtNLM"/>
    </source>
</evidence>
<organism evidence="1 2">
    <name type="scientific">Flavobacterium aquatile LMG 4008 = ATCC 11947</name>
    <dbReference type="NCBI Taxonomy" id="1453498"/>
    <lineage>
        <taxon>Bacteria</taxon>
        <taxon>Pseudomonadati</taxon>
        <taxon>Bacteroidota</taxon>
        <taxon>Flavobacteriia</taxon>
        <taxon>Flavobacteriales</taxon>
        <taxon>Flavobacteriaceae</taxon>
        <taxon>Flavobacterium</taxon>
    </lineage>
</organism>
<dbReference type="EMBL" id="JRHH01000006">
    <property type="protein sequence ID" value="KGD66939.1"/>
    <property type="molecule type" value="Genomic_DNA"/>
</dbReference>
<reference evidence="1 2" key="1">
    <citation type="submission" date="2014-09" db="EMBL/GenBank/DDBJ databases">
        <title>Whole Genome Shotgun of Flavobacterium aquatile LMG 4008.</title>
        <authorList>
            <person name="Gale A.N."/>
            <person name="Pipes S.E."/>
            <person name="Newman J.D."/>
        </authorList>
    </citation>
    <scope>NUCLEOTIDE SEQUENCE [LARGE SCALE GENOMIC DNA]</scope>
    <source>
        <strain evidence="1 2">LMG 4008</strain>
    </source>
</reference>
<accession>A0A095SRE9</accession>
<gene>
    <name evidence="1" type="ORF">LG45_16080</name>
</gene>
<proteinExistence type="predicted"/>
<comment type="caution">
    <text evidence="1">The sequence shown here is derived from an EMBL/GenBank/DDBJ whole genome shotgun (WGS) entry which is preliminary data.</text>
</comment>
<dbReference type="Proteomes" id="UP000029554">
    <property type="component" value="Unassembled WGS sequence"/>
</dbReference>
<dbReference type="AlphaFoldDB" id="A0A095SRE9"/>
<sequence>MANITKAEIEKFLAQAPFDLKPGQGAISFPIIERIHRRLQLGKRFSSIKVHEGIITDGHHRYICMSILGLEIETSKGGKNPSAEGFDWKKLDVEANDYDTDADIQRYEELYG</sequence>